<protein>
    <submittedName>
        <fullName evidence="3">Uncharacterized protein C6orf226 homolog</fullName>
    </submittedName>
</protein>
<dbReference type="CTD" id="441150"/>
<evidence type="ECO:0000259" key="2">
    <source>
        <dbReference type="Pfam" id="PF17733"/>
    </source>
</evidence>
<feature type="domain" description="Peroxisomal membrane protein PEX14-like KPWE" evidence="2">
    <location>
        <begin position="29"/>
        <end position="74"/>
    </location>
</feature>
<dbReference type="Pfam" id="PF17733">
    <property type="entry name" value="KPWE_dom"/>
    <property type="match status" value="1"/>
</dbReference>
<organism evidence="3">
    <name type="scientific">Camelus bactrianus</name>
    <name type="common">Bactrian camel</name>
    <dbReference type="NCBI Taxonomy" id="9837"/>
    <lineage>
        <taxon>Eukaryota</taxon>
        <taxon>Metazoa</taxon>
        <taxon>Chordata</taxon>
        <taxon>Craniata</taxon>
        <taxon>Vertebrata</taxon>
        <taxon>Euteleostomi</taxon>
        <taxon>Mammalia</taxon>
        <taxon>Eutheria</taxon>
        <taxon>Laurasiatheria</taxon>
        <taxon>Artiodactyla</taxon>
        <taxon>Tylopoda</taxon>
        <taxon>Camelidae</taxon>
        <taxon>Camelus</taxon>
    </lineage>
</organism>
<feature type="region of interest" description="Disordered" evidence="1">
    <location>
        <begin position="1"/>
        <end position="25"/>
    </location>
</feature>
<dbReference type="RefSeq" id="XP_045365338.1">
    <property type="nucleotide sequence ID" value="XM_045509382.1"/>
</dbReference>
<dbReference type="InterPro" id="IPR039995">
    <property type="entry name" value="PEX39"/>
</dbReference>
<gene>
    <name evidence="3" type="primary">CUNH6orf226</name>
</gene>
<name>A0A9W3HBQ7_CAMBA</name>
<evidence type="ECO:0000256" key="1">
    <source>
        <dbReference type="SAM" id="MobiDB-lite"/>
    </source>
</evidence>
<dbReference type="InterPro" id="IPR040554">
    <property type="entry name" value="KPWE_PEX14_dom"/>
</dbReference>
<reference evidence="3" key="1">
    <citation type="submission" date="2025-08" db="UniProtKB">
        <authorList>
            <consortium name="RefSeq"/>
        </authorList>
    </citation>
    <scope>IDENTIFICATION</scope>
    <source>
        <tissue evidence="3">Blood</tissue>
    </source>
</reference>
<dbReference type="AlphaFoldDB" id="A0A9W3HBQ7"/>
<dbReference type="PANTHER" id="PTHR40657:SF1">
    <property type="entry name" value="RIKEN CDNA 2310039H08 GENE"/>
    <property type="match status" value="1"/>
</dbReference>
<evidence type="ECO:0000313" key="3">
    <source>
        <dbReference type="RefSeq" id="XP_045365338.1"/>
    </source>
</evidence>
<proteinExistence type="predicted"/>
<dbReference type="PANTHER" id="PTHR40657">
    <property type="entry name" value="HYPOTHETICAL PROTEIN LOC681367"/>
    <property type="match status" value="1"/>
</dbReference>
<feature type="region of interest" description="Disordered" evidence="1">
    <location>
        <begin position="59"/>
        <end position="117"/>
    </location>
</feature>
<accession>A0A9W3HBQ7</accession>
<sequence>MNVARWLHLPPCPPSRSGHVPAAAESAPASVTLTQLLQLVQQGEELPDLERRHIAATLGEPTASRLPRRPKPWEAASSAEDLAPPPQTLGHRPTDPKVWAEQPPGGARLGAGATAPS</sequence>